<proteinExistence type="predicted"/>
<reference evidence="1" key="2">
    <citation type="journal article" date="2015" name="Data Brief">
        <title>Shoot transcriptome of the giant reed, Arundo donax.</title>
        <authorList>
            <person name="Barrero R.A."/>
            <person name="Guerrero F.D."/>
            <person name="Moolhuijzen P."/>
            <person name="Goolsby J.A."/>
            <person name="Tidwell J."/>
            <person name="Bellgard S.E."/>
            <person name="Bellgard M.I."/>
        </authorList>
    </citation>
    <scope>NUCLEOTIDE SEQUENCE</scope>
    <source>
        <tissue evidence="1">Shoot tissue taken approximately 20 cm above the soil surface</tissue>
    </source>
</reference>
<reference evidence="1" key="1">
    <citation type="submission" date="2014-09" db="EMBL/GenBank/DDBJ databases">
        <authorList>
            <person name="Magalhaes I.L.F."/>
            <person name="Oliveira U."/>
            <person name="Santos F.R."/>
            <person name="Vidigal T.H.D.A."/>
            <person name="Brescovit A.D."/>
            <person name="Santos A.J."/>
        </authorList>
    </citation>
    <scope>NUCLEOTIDE SEQUENCE</scope>
    <source>
        <tissue evidence="1">Shoot tissue taken approximately 20 cm above the soil surface</tissue>
    </source>
</reference>
<organism evidence="1">
    <name type="scientific">Arundo donax</name>
    <name type="common">Giant reed</name>
    <name type="synonym">Donax arundinaceus</name>
    <dbReference type="NCBI Taxonomy" id="35708"/>
    <lineage>
        <taxon>Eukaryota</taxon>
        <taxon>Viridiplantae</taxon>
        <taxon>Streptophyta</taxon>
        <taxon>Embryophyta</taxon>
        <taxon>Tracheophyta</taxon>
        <taxon>Spermatophyta</taxon>
        <taxon>Magnoliopsida</taxon>
        <taxon>Liliopsida</taxon>
        <taxon>Poales</taxon>
        <taxon>Poaceae</taxon>
        <taxon>PACMAD clade</taxon>
        <taxon>Arundinoideae</taxon>
        <taxon>Arundineae</taxon>
        <taxon>Arundo</taxon>
    </lineage>
</organism>
<dbReference type="EMBL" id="GBRH01158484">
    <property type="protein sequence ID" value="JAE39412.1"/>
    <property type="molecule type" value="Transcribed_RNA"/>
</dbReference>
<evidence type="ECO:0000313" key="1">
    <source>
        <dbReference type="EMBL" id="JAE39412.1"/>
    </source>
</evidence>
<name>A0A0A9HRP8_ARUDO</name>
<accession>A0A0A9HRP8</accession>
<protein>
    <submittedName>
        <fullName evidence="1">Uncharacterized protein</fullName>
    </submittedName>
</protein>
<dbReference type="AlphaFoldDB" id="A0A0A9HRP8"/>
<sequence>MQRSQSIDLTRLLGGAIVVCVLTPYVIAVNCYQVVIKPMPTSCVAGSCFRSVLAYLLEVKM</sequence>